<proteinExistence type="predicted"/>
<dbReference type="EMBL" id="JNSL01000029">
    <property type="protein sequence ID" value="KGA19575.1"/>
    <property type="molecule type" value="Genomic_DNA"/>
</dbReference>
<protein>
    <recommendedName>
        <fullName evidence="3">DUF2157 domain-containing protein</fullName>
    </recommendedName>
</protein>
<feature type="transmembrane region" description="Helical" evidence="1">
    <location>
        <begin position="41"/>
        <end position="62"/>
    </location>
</feature>
<keyword evidence="1" id="KW-0472">Membrane</keyword>
<gene>
    <name evidence="2" type="ORF">GM51_6390</name>
</gene>
<keyword evidence="1" id="KW-0812">Transmembrane</keyword>
<organism evidence="2">
    <name type="scientific">freshwater metagenome</name>
    <dbReference type="NCBI Taxonomy" id="449393"/>
    <lineage>
        <taxon>unclassified sequences</taxon>
        <taxon>metagenomes</taxon>
        <taxon>ecological metagenomes</taxon>
    </lineage>
</organism>
<name>A0A094Q5Y5_9ZZZZ</name>
<feature type="transmembrane region" description="Helical" evidence="1">
    <location>
        <begin position="179"/>
        <end position="197"/>
    </location>
</feature>
<accession>A0A094Q5Y5</accession>
<dbReference type="AlphaFoldDB" id="A0A094Q5Y5"/>
<feature type="transmembrane region" description="Helical" evidence="1">
    <location>
        <begin position="253"/>
        <end position="271"/>
    </location>
</feature>
<comment type="caution">
    <text evidence="2">The sequence shown here is derived from an EMBL/GenBank/DDBJ whole genome shotgun (WGS) entry which is preliminary data.</text>
</comment>
<sequence length="311" mass="32133">MEQRKSQNEILKQLVSDGHLTSYQADEVASAPLLAVTARELVSYLAAILITIGVGFMVAGLVVNVPQAGIAALLYVVAAALAYFSHKFSSATSEKQRVGEVLEIASVLAVAVASGILFDMTSMRSELSACILAVAAGTWGAVRASRSQFSGAVMSSVSVPIVIMSSSSLMNLNGDNSNLVVGLMLLVGGAGLLYMGMRKVGFALLPRSSGSLLIVISSITLANVFSMGFGGLIPIGIGTALFALGSRELAPENLVAGSLAIIVGVIMTVVYWLPGNILQGLAIIGCGVVLLLVLRKQLARANQLKLDAPTA</sequence>
<reference evidence="2" key="1">
    <citation type="submission" date="2014-06" db="EMBL/GenBank/DDBJ databases">
        <title>Key roles for freshwater Actinobacteria revealed by deep metagenomic sequencing.</title>
        <authorList>
            <person name="Ghai R."/>
            <person name="Mizuno C.M."/>
            <person name="Picazo A."/>
            <person name="Camacho A."/>
            <person name="Rodriguez-Valera F."/>
        </authorList>
    </citation>
    <scope>NUCLEOTIDE SEQUENCE</scope>
</reference>
<feature type="transmembrane region" description="Helical" evidence="1">
    <location>
        <begin position="149"/>
        <end position="167"/>
    </location>
</feature>
<feature type="transmembrane region" description="Helical" evidence="1">
    <location>
        <begin position="204"/>
        <end position="222"/>
    </location>
</feature>
<evidence type="ECO:0000313" key="2">
    <source>
        <dbReference type="EMBL" id="KGA19575.1"/>
    </source>
</evidence>
<evidence type="ECO:0000256" key="1">
    <source>
        <dbReference type="SAM" id="Phobius"/>
    </source>
</evidence>
<feature type="transmembrane region" description="Helical" evidence="1">
    <location>
        <begin position="68"/>
        <end position="86"/>
    </location>
</feature>
<feature type="transmembrane region" description="Helical" evidence="1">
    <location>
        <begin position="277"/>
        <end position="294"/>
    </location>
</feature>
<keyword evidence="1" id="KW-1133">Transmembrane helix</keyword>
<evidence type="ECO:0008006" key="3">
    <source>
        <dbReference type="Google" id="ProtNLM"/>
    </source>
</evidence>
<feature type="transmembrane region" description="Helical" evidence="1">
    <location>
        <begin position="98"/>
        <end position="118"/>
    </location>
</feature>